<dbReference type="SUPFAM" id="SSF81606">
    <property type="entry name" value="PP2C-like"/>
    <property type="match status" value="1"/>
</dbReference>
<dbReference type="GO" id="GO:0004722">
    <property type="term" value="F:protein serine/threonine phosphatase activity"/>
    <property type="evidence" value="ECO:0007669"/>
    <property type="project" value="UniProtKB-EC"/>
</dbReference>
<dbReference type="EMBL" id="JAGGMS010000001">
    <property type="protein sequence ID" value="MBP2178607.1"/>
    <property type="molecule type" value="Genomic_DNA"/>
</dbReference>
<proteinExistence type="predicted"/>
<dbReference type="SMART" id="SM00332">
    <property type="entry name" value="PP2Cc"/>
    <property type="match status" value="1"/>
</dbReference>
<sequence length="243" mass="25869">MMTTLQLPLGHRPMSDSVSRRGPRSINADAVATHTDAVSGRTAFVVADGVGDHLLAARAARLSARVAAEAGARSGAYAGLLAAQEELRTQFDEKQADCVLIVAILPPLNAPEEALADIAWVGDCRLYRWNGRVLSQLTVDHTLAEFWRSQDLVPSARMEHVVTDSVRTARESDIGRAHTPVRGGRLLLCTDGVHKTLGMPAVKTLLATADDPHTAATDLVHTAHTLGSTDNATAVVVDLQPLP</sequence>
<feature type="domain" description="PPM-type phosphatase" evidence="2">
    <location>
        <begin position="14"/>
        <end position="239"/>
    </location>
</feature>
<dbReference type="Gene3D" id="3.60.40.10">
    <property type="entry name" value="PPM-type phosphatase domain"/>
    <property type="match status" value="1"/>
</dbReference>
<protein>
    <submittedName>
        <fullName evidence="3">Protein phosphatase</fullName>
        <ecNumber evidence="3">3.1.3.16</ecNumber>
    </submittedName>
</protein>
<dbReference type="PROSITE" id="PS51746">
    <property type="entry name" value="PPM_2"/>
    <property type="match status" value="1"/>
</dbReference>
<evidence type="ECO:0000313" key="3">
    <source>
        <dbReference type="EMBL" id="MBP2178607.1"/>
    </source>
</evidence>
<keyword evidence="4" id="KW-1185">Reference proteome</keyword>
<dbReference type="EC" id="3.1.3.16" evidence="3"/>
<accession>A0ABS4PGS7</accession>
<dbReference type="InterPro" id="IPR001932">
    <property type="entry name" value="PPM-type_phosphatase-like_dom"/>
</dbReference>
<keyword evidence="3" id="KW-0378">Hydrolase</keyword>
<dbReference type="RefSeq" id="WP_245369198.1">
    <property type="nucleotide sequence ID" value="NZ_JAGGMS010000001.1"/>
</dbReference>
<name>A0ABS4PGS7_9PSEU</name>
<evidence type="ECO:0000313" key="4">
    <source>
        <dbReference type="Proteomes" id="UP000741013"/>
    </source>
</evidence>
<evidence type="ECO:0000259" key="2">
    <source>
        <dbReference type="PROSITE" id="PS51746"/>
    </source>
</evidence>
<organism evidence="3 4">
    <name type="scientific">Amycolatopsis magusensis</name>
    <dbReference type="NCBI Taxonomy" id="882444"/>
    <lineage>
        <taxon>Bacteria</taxon>
        <taxon>Bacillati</taxon>
        <taxon>Actinomycetota</taxon>
        <taxon>Actinomycetes</taxon>
        <taxon>Pseudonocardiales</taxon>
        <taxon>Pseudonocardiaceae</taxon>
        <taxon>Amycolatopsis</taxon>
    </lineage>
</organism>
<feature type="region of interest" description="Disordered" evidence="1">
    <location>
        <begin position="1"/>
        <end position="23"/>
    </location>
</feature>
<evidence type="ECO:0000256" key="1">
    <source>
        <dbReference type="SAM" id="MobiDB-lite"/>
    </source>
</evidence>
<gene>
    <name evidence="3" type="ORF">JOM49_000133</name>
</gene>
<dbReference type="Proteomes" id="UP000741013">
    <property type="component" value="Unassembled WGS sequence"/>
</dbReference>
<dbReference type="InterPro" id="IPR036457">
    <property type="entry name" value="PPM-type-like_dom_sf"/>
</dbReference>
<reference evidence="3 4" key="1">
    <citation type="submission" date="2021-03" db="EMBL/GenBank/DDBJ databases">
        <title>Sequencing the genomes of 1000 actinobacteria strains.</title>
        <authorList>
            <person name="Klenk H.-P."/>
        </authorList>
    </citation>
    <scope>NUCLEOTIDE SEQUENCE [LARGE SCALE GENOMIC DNA]</scope>
    <source>
        <strain evidence="3 4">DSM 45510</strain>
    </source>
</reference>
<comment type="caution">
    <text evidence="3">The sequence shown here is derived from an EMBL/GenBank/DDBJ whole genome shotgun (WGS) entry which is preliminary data.</text>
</comment>